<proteinExistence type="predicted"/>
<dbReference type="Proteomes" id="UP000789860">
    <property type="component" value="Unassembled WGS sequence"/>
</dbReference>
<keyword evidence="2" id="KW-1185">Reference proteome</keyword>
<gene>
    <name evidence="1" type="ORF">SCALOS_LOCUS7948</name>
</gene>
<comment type="caution">
    <text evidence="1">The sequence shown here is derived from an EMBL/GenBank/DDBJ whole genome shotgun (WGS) entry which is preliminary data.</text>
</comment>
<evidence type="ECO:0000313" key="1">
    <source>
        <dbReference type="EMBL" id="CAG8630405.1"/>
    </source>
</evidence>
<organism evidence="1 2">
    <name type="scientific">Scutellospora calospora</name>
    <dbReference type="NCBI Taxonomy" id="85575"/>
    <lineage>
        <taxon>Eukaryota</taxon>
        <taxon>Fungi</taxon>
        <taxon>Fungi incertae sedis</taxon>
        <taxon>Mucoromycota</taxon>
        <taxon>Glomeromycotina</taxon>
        <taxon>Glomeromycetes</taxon>
        <taxon>Diversisporales</taxon>
        <taxon>Gigasporaceae</taxon>
        <taxon>Scutellospora</taxon>
    </lineage>
</organism>
<sequence length="102" mass="11435">KDLRLLREKQRIAKENNHQENFSSENPYINNMQISSEPTETSPAKTSETSSQNTDSSNKDNLAKTTTEIASENATKEADKSYLTKTKRKKKNSPKDGSSPSE</sequence>
<dbReference type="EMBL" id="CAJVPM010019557">
    <property type="protein sequence ID" value="CAG8630405.1"/>
    <property type="molecule type" value="Genomic_DNA"/>
</dbReference>
<feature type="non-terminal residue" evidence="1">
    <location>
        <position position="1"/>
    </location>
</feature>
<reference evidence="1" key="1">
    <citation type="submission" date="2021-06" db="EMBL/GenBank/DDBJ databases">
        <authorList>
            <person name="Kallberg Y."/>
            <person name="Tangrot J."/>
            <person name="Rosling A."/>
        </authorList>
    </citation>
    <scope>NUCLEOTIDE SEQUENCE</scope>
    <source>
        <strain evidence="1">AU212A</strain>
    </source>
</reference>
<name>A0ACA9N2J6_9GLOM</name>
<evidence type="ECO:0000313" key="2">
    <source>
        <dbReference type="Proteomes" id="UP000789860"/>
    </source>
</evidence>
<protein>
    <submittedName>
        <fullName evidence="1">8043_t:CDS:1</fullName>
    </submittedName>
</protein>
<accession>A0ACA9N2J6</accession>